<accession>A0A285NYL3</accession>
<keyword evidence="2" id="KW-1185">Reference proteome</keyword>
<evidence type="ECO:0000313" key="2">
    <source>
        <dbReference type="Proteomes" id="UP000219356"/>
    </source>
</evidence>
<sequence>MLRPIRIELYGEYVLARMDISQKALLDFLDSEDDDQEVMPELTPQHPKLAQFTQDEIESFEFIYQKDMAAIHGIKKRPSN</sequence>
<organism evidence="1 2">
    <name type="scientific">Terribacillus aidingensis</name>
    <dbReference type="NCBI Taxonomy" id="586416"/>
    <lineage>
        <taxon>Bacteria</taxon>
        <taxon>Bacillati</taxon>
        <taxon>Bacillota</taxon>
        <taxon>Bacilli</taxon>
        <taxon>Bacillales</taxon>
        <taxon>Bacillaceae</taxon>
        <taxon>Terribacillus</taxon>
    </lineage>
</organism>
<dbReference type="EMBL" id="OBEK01000003">
    <property type="protein sequence ID" value="SNZ14539.1"/>
    <property type="molecule type" value="Genomic_DNA"/>
</dbReference>
<dbReference type="RefSeq" id="WP_097042525.1">
    <property type="nucleotide sequence ID" value="NZ_OBEK01000003.1"/>
</dbReference>
<protein>
    <submittedName>
        <fullName evidence="1">Uncharacterized protein</fullName>
    </submittedName>
</protein>
<name>A0A285NYL3_9BACI</name>
<dbReference type="AlphaFoldDB" id="A0A285NYL3"/>
<dbReference type="Proteomes" id="UP000219356">
    <property type="component" value="Unassembled WGS sequence"/>
</dbReference>
<reference evidence="2" key="1">
    <citation type="submission" date="2017-09" db="EMBL/GenBank/DDBJ databases">
        <authorList>
            <person name="Varghese N."/>
            <person name="Submissions S."/>
        </authorList>
    </citation>
    <scope>NUCLEOTIDE SEQUENCE [LARGE SCALE GENOMIC DNA]</scope>
    <source>
        <strain evidence="2">CGMCC 1.8913</strain>
    </source>
</reference>
<evidence type="ECO:0000313" key="1">
    <source>
        <dbReference type="EMBL" id="SNZ14539.1"/>
    </source>
</evidence>
<dbReference type="OrthoDB" id="2973787at2"/>
<proteinExistence type="predicted"/>
<gene>
    <name evidence="1" type="ORF">SAMN05421503_2461</name>
</gene>